<name>A0A1Z4LXD0_9CYAN</name>
<gene>
    <name evidence="1" type="ORF">NIES267_54220</name>
</gene>
<proteinExistence type="predicted"/>
<evidence type="ECO:0000313" key="1">
    <source>
        <dbReference type="EMBL" id="BAY85916.1"/>
    </source>
</evidence>
<evidence type="ECO:0000313" key="2">
    <source>
        <dbReference type="Proteomes" id="UP000218418"/>
    </source>
</evidence>
<dbReference type="OrthoDB" id="508029at2"/>
<accession>A0A1Z4LXD0</accession>
<keyword evidence="2" id="KW-1185">Reference proteome</keyword>
<protein>
    <submittedName>
        <fullName evidence="1">Uncharacterized protein</fullName>
    </submittedName>
</protein>
<reference evidence="1 2" key="1">
    <citation type="submission" date="2017-06" db="EMBL/GenBank/DDBJ databases">
        <title>Genome sequencing of cyanobaciteial culture collection at National Institute for Environmental Studies (NIES).</title>
        <authorList>
            <person name="Hirose Y."/>
            <person name="Shimura Y."/>
            <person name="Fujisawa T."/>
            <person name="Nakamura Y."/>
            <person name="Kawachi M."/>
        </authorList>
    </citation>
    <scope>NUCLEOTIDE SEQUENCE [LARGE SCALE GENOMIC DNA]</scope>
    <source>
        <strain evidence="1 2">NIES-267</strain>
    </source>
</reference>
<organism evidence="1 2">
    <name type="scientific">Calothrix parasitica NIES-267</name>
    <dbReference type="NCBI Taxonomy" id="1973488"/>
    <lineage>
        <taxon>Bacteria</taxon>
        <taxon>Bacillati</taxon>
        <taxon>Cyanobacteriota</taxon>
        <taxon>Cyanophyceae</taxon>
        <taxon>Nostocales</taxon>
        <taxon>Calotrichaceae</taxon>
        <taxon>Calothrix</taxon>
    </lineage>
</organism>
<dbReference type="Proteomes" id="UP000218418">
    <property type="component" value="Chromosome"/>
</dbReference>
<dbReference type="AlphaFoldDB" id="A0A1Z4LXD0"/>
<sequence length="370" mass="42468">MVIATSLKAANCAQNLGKATEFILHNSFYIAKQKLELSRKAYKKLIKEWRWEKEDKKYLKVAKTFKKFSPSDLAEIEPSTLFLLSNQSKKYAPVIEQLLDMVSITQEKVRELIKKQRKPKPIRVEKPSIWKMARDGRRYCQVPPIHDQAAGVALQRMMDEEGKSAQQIIAEALELRQAMKEGRLNINVESQNQATEDIEVTTSEVVERDEFLDNSSQQVVYEDVFHDEPSFEIDNSEAKEDYAVFSDNIIFNPTTNQETVESLSNELFSIVENINSFSRNPGQEIKQLVLKIISLCNEQPVSEQWNVLAEITRRDNEALEVVVKCSGKEGSEWFLNLPQLLADAALDNPEELEWVGKRLRSQAMLLISTR</sequence>
<dbReference type="EMBL" id="AP018227">
    <property type="protein sequence ID" value="BAY85916.1"/>
    <property type="molecule type" value="Genomic_DNA"/>
</dbReference>